<reference evidence="4 5" key="1">
    <citation type="journal article" date="2018" name="MBio">
        <title>Comparative Genomics Reveals the Core Gene Toolbox for the Fungus-Insect Symbiosis.</title>
        <authorList>
            <person name="Wang Y."/>
            <person name="Stata M."/>
            <person name="Wang W."/>
            <person name="Stajich J.E."/>
            <person name="White M.M."/>
            <person name="Moncalvo J.M."/>
        </authorList>
    </citation>
    <scope>NUCLEOTIDE SEQUENCE [LARGE SCALE GENOMIC DNA]</scope>
    <source>
        <strain evidence="4 5">SWE-8-4</strain>
    </source>
</reference>
<evidence type="ECO:0000256" key="1">
    <source>
        <dbReference type="ARBA" id="ARBA00004496"/>
    </source>
</evidence>
<keyword evidence="3" id="KW-0143">Chaperone</keyword>
<name>A0A2T9YVP9_9FUNG</name>
<evidence type="ECO:0000313" key="5">
    <source>
        <dbReference type="Proteomes" id="UP000245383"/>
    </source>
</evidence>
<accession>A0A2T9YVP9</accession>
<proteinExistence type="predicted"/>
<comment type="subcellular location">
    <subcellularLocation>
        <location evidence="1">Cytoplasm</location>
    </subcellularLocation>
</comment>
<gene>
    <name evidence="4" type="ORF">BB561_001196</name>
</gene>
<dbReference type="PANTHER" id="PTHR21162">
    <property type="entry name" value="P53 AND DNA DAMAGE-REGULATED PROTEIN"/>
    <property type="match status" value="1"/>
</dbReference>
<dbReference type="EMBL" id="MBFR01000033">
    <property type="protein sequence ID" value="PVU96411.1"/>
    <property type="molecule type" value="Genomic_DNA"/>
</dbReference>
<dbReference type="InterPro" id="IPR030482">
    <property type="entry name" value="PDRG1"/>
</dbReference>
<keyword evidence="5" id="KW-1185">Reference proteome</keyword>
<dbReference type="AlphaFoldDB" id="A0A2T9YVP9"/>
<dbReference type="OrthoDB" id="20282at2759"/>
<evidence type="ECO:0000256" key="2">
    <source>
        <dbReference type="ARBA" id="ARBA00022490"/>
    </source>
</evidence>
<organism evidence="4 5">
    <name type="scientific">Smittium simulii</name>
    <dbReference type="NCBI Taxonomy" id="133385"/>
    <lineage>
        <taxon>Eukaryota</taxon>
        <taxon>Fungi</taxon>
        <taxon>Fungi incertae sedis</taxon>
        <taxon>Zoopagomycota</taxon>
        <taxon>Kickxellomycotina</taxon>
        <taxon>Harpellomycetes</taxon>
        <taxon>Harpellales</taxon>
        <taxon>Legeriomycetaceae</taxon>
        <taxon>Smittium</taxon>
    </lineage>
</organism>
<dbReference type="Proteomes" id="UP000245383">
    <property type="component" value="Unassembled WGS sequence"/>
</dbReference>
<dbReference type="STRING" id="133385.A0A2T9YVP9"/>
<sequence length="116" mass="13325">MTDKEIKIEKLIDYDRQRNKNREGIRALKNNKKLEKRAYINISGALLQLPSDKALDVLSSNQKIIESSINDTRNRVKESAARLAFLEGDEKMAKAMVDFQLNQISADDLYNLTLKK</sequence>
<evidence type="ECO:0000256" key="3">
    <source>
        <dbReference type="ARBA" id="ARBA00023186"/>
    </source>
</evidence>
<dbReference type="CDD" id="cd22860">
    <property type="entry name" value="PDRG1"/>
    <property type="match status" value="1"/>
</dbReference>
<keyword evidence="2" id="KW-0963">Cytoplasm</keyword>
<comment type="caution">
    <text evidence="4">The sequence shown here is derived from an EMBL/GenBank/DDBJ whole genome shotgun (WGS) entry which is preliminary data.</text>
</comment>
<evidence type="ECO:0000313" key="4">
    <source>
        <dbReference type="EMBL" id="PVU96411.1"/>
    </source>
</evidence>
<dbReference type="GO" id="GO:0005737">
    <property type="term" value="C:cytoplasm"/>
    <property type="evidence" value="ECO:0007669"/>
    <property type="project" value="UniProtKB-SubCell"/>
</dbReference>
<dbReference type="PANTHER" id="PTHR21162:SF0">
    <property type="entry name" value="P53 AND DNA DAMAGE-REGULATED PROTEIN 1"/>
    <property type="match status" value="1"/>
</dbReference>
<protein>
    <submittedName>
        <fullName evidence="4">Uncharacterized protein</fullName>
    </submittedName>
</protein>